<dbReference type="InterPro" id="IPR019290">
    <property type="entry name" value="GlycosylTrfase-like_prok"/>
</dbReference>
<evidence type="ECO:0000313" key="3">
    <source>
        <dbReference type="Proteomes" id="UP000217507"/>
    </source>
</evidence>
<dbReference type="SUPFAM" id="SSF53448">
    <property type="entry name" value="Nucleotide-diphospho-sugar transferases"/>
    <property type="match status" value="1"/>
</dbReference>
<dbReference type="PANTHER" id="PTHR43685:SF2">
    <property type="entry name" value="GLYCOSYLTRANSFERASE 2-LIKE DOMAIN-CONTAINING PROTEIN"/>
    <property type="match status" value="1"/>
</dbReference>
<dbReference type="EMBL" id="AP018216">
    <property type="protein sequence ID" value="BAY68698.1"/>
    <property type="molecule type" value="Genomic_DNA"/>
</dbReference>
<dbReference type="Pfam" id="PF10111">
    <property type="entry name" value="Glyco_tranf_2_2"/>
    <property type="match status" value="1"/>
</dbReference>
<accession>A0A1Z4KI95</accession>
<evidence type="ECO:0000313" key="2">
    <source>
        <dbReference type="EMBL" id="BAY68698.1"/>
    </source>
</evidence>
<dbReference type="CDD" id="cd00761">
    <property type="entry name" value="Glyco_tranf_GTA_type"/>
    <property type="match status" value="1"/>
</dbReference>
<reference evidence="2 3" key="1">
    <citation type="submission" date="2017-06" db="EMBL/GenBank/DDBJ databases">
        <title>Genome sequencing of cyanobaciteial culture collection at National Institute for Environmental Studies (NIES).</title>
        <authorList>
            <person name="Hirose Y."/>
            <person name="Shimura Y."/>
            <person name="Fujisawa T."/>
            <person name="Nakamura Y."/>
            <person name="Kawachi M."/>
        </authorList>
    </citation>
    <scope>NUCLEOTIDE SEQUENCE [LARGE SCALE GENOMIC DNA]</scope>
    <source>
        <strain evidence="2 3">NIES-23</strain>
    </source>
</reference>
<dbReference type="Proteomes" id="UP000217507">
    <property type="component" value="Chromosome"/>
</dbReference>
<proteinExistence type="predicted"/>
<organism evidence="2 3">
    <name type="scientific">Trichormus variabilis NIES-23</name>
    <dbReference type="NCBI Taxonomy" id="1973479"/>
    <lineage>
        <taxon>Bacteria</taxon>
        <taxon>Bacillati</taxon>
        <taxon>Cyanobacteriota</taxon>
        <taxon>Cyanophyceae</taxon>
        <taxon>Nostocales</taxon>
        <taxon>Nostocaceae</taxon>
        <taxon>Trichormus</taxon>
    </lineage>
</organism>
<sequence>MPKISVIIPAYNAERTILETINSVLNQTFSDLEIIVINDGSTDRTVEVLQNVDDARLKVYSYENSRASGARNHGISHAVGDFISFLDADDLWTPDKLELQLSALNNHPEAGVAYSWTYTIDDKGELLKPFEPLYEGNVYTDLLLANFLTNGSNPLIRKAAIASIGEFDTTLRSGEDWDYWLRLAYKWPFVVVKQHQILYRRSVTSKSFKLQIIREASLAILDKAMKVLPLELQYLKKHSLSNIYRYNVELYLDSINNNSTVDIKYVIGNLLSYIRSRPQTLKEIYTYKLIIKILLVIVLSPKLMSRLLQFIKKSKQMKNLQVQP</sequence>
<dbReference type="AlphaFoldDB" id="A0A1Z4KI95"/>
<evidence type="ECO:0000259" key="1">
    <source>
        <dbReference type="Pfam" id="PF10111"/>
    </source>
</evidence>
<dbReference type="Gene3D" id="3.90.550.10">
    <property type="entry name" value="Spore Coat Polysaccharide Biosynthesis Protein SpsA, Chain A"/>
    <property type="match status" value="1"/>
</dbReference>
<dbReference type="GO" id="GO:0016740">
    <property type="term" value="F:transferase activity"/>
    <property type="evidence" value="ECO:0007669"/>
    <property type="project" value="UniProtKB-KW"/>
</dbReference>
<dbReference type="InterPro" id="IPR050834">
    <property type="entry name" value="Glycosyltransf_2"/>
</dbReference>
<dbReference type="GO" id="GO:0044010">
    <property type="term" value="P:single-species biofilm formation"/>
    <property type="evidence" value="ECO:0007669"/>
    <property type="project" value="TreeGrafter"/>
</dbReference>
<name>A0A1Z4KI95_ANAVA</name>
<keyword evidence="2" id="KW-0808">Transferase</keyword>
<dbReference type="PANTHER" id="PTHR43685">
    <property type="entry name" value="GLYCOSYLTRANSFERASE"/>
    <property type="match status" value="1"/>
</dbReference>
<protein>
    <submittedName>
        <fullName evidence="2">Putative glycosyl transferase</fullName>
    </submittedName>
</protein>
<gene>
    <name evidence="2" type="ORF">NIES23_14860</name>
</gene>
<dbReference type="InterPro" id="IPR029044">
    <property type="entry name" value="Nucleotide-diphossugar_trans"/>
</dbReference>
<feature type="domain" description="Glycosyltransferase 2-like prokaryotic type" evidence="1">
    <location>
        <begin position="5"/>
        <end position="246"/>
    </location>
</feature>